<accession>A0A835RN52</accession>
<sequence length="179" mass="20661">MWKPRLRLRRIRRRAPTAAGWIPHVSHLGGIRAQQGPRGLVQERIRADARQGRRWGGFIRDKWNFKRTCPYKGLSTMPNYFESYGVPHGSQDLAKAVPDHHRKFLADLVWLHEEDSVWIDHSEGRICCKLIAVHAGLEKSKSVDEQLKFLKAKDTSIPKVEDLSGRHNVWEIPQVSQDS</sequence>
<dbReference type="PANTHER" id="PTHR47474:SF1">
    <property type="entry name" value="TYROSINE-PROTEIN PHOSPHATASE RLPH2"/>
    <property type="match status" value="1"/>
</dbReference>
<name>A0A835RN52_VANPL</name>
<dbReference type="PANTHER" id="PTHR47474">
    <property type="entry name" value="TYROSINE-PROTEIN PHOSPHATASE RLPH2"/>
    <property type="match status" value="1"/>
</dbReference>
<dbReference type="EMBL" id="JADCNL010000003">
    <property type="protein sequence ID" value="KAG0489012.1"/>
    <property type="molecule type" value="Genomic_DNA"/>
</dbReference>
<protein>
    <submittedName>
        <fullName evidence="1">Uncharacterized protein</fullName>
    </submittedName>
</protein>
<keyword evidence="2" id="KW-1185">Reference proteome</keyword>
<dbReference type="OrthoDB" id="1470350at2759"/>
<organism evidence="1 2">
    <name type="scientific">Vanilla planifolia</name>
    <name type="common">Vanilla</name>
    <dbReference type="NCBI Taxonomy" id="51239"/>
    <lineage>
        <taxon>Eukaryota</taxon>
        <taxon>Viridiplantae</taxon>
        <taxon>Streptophyta</taxon>
        <taxon>Embryophyta</taxon>
        <taxon>Tracheophyta</taxon>
        <taxon>Spermatophyta</taxon>
        <taxon>Magnoliopsida</taxon>
        <taxon>Liliopsida</taxon>
        <taxon>Asparagales</taxon>
        <taxon>Orchidaceae</taxon>
        <taxon>Vanilloideae</taxon>
        <taxon>Vanilleae</taxon>
        <taxon>Vanilla</taxon>
    </lineage>
</organism>
<evidence type="ECO:0000313" key="2">
    <source>
        <dbReference type="Proteomes" id="UP000636800"/>
    </source>
</evidence>
<gene>
    <name evidence="1" type="ORF">HPP92_007823</name>
</gene>
<proteinExistence type="predicted"/>
<dbReference type="AlphaFoldDB" id="A0A835RN52"/>
<dbReference type="Proteomes" id="UP000636800">
    <property type="component" value="Chromosome 3"/>
</dbReference>
<comment type="caution">
    <text evidence="1">The sequence shown here is derived from an EMBL/GenBank/DDBJ whole genome shotgun (WGS) entry which is preliminary data.</text>
</comment>
<reference evidence="1 2" key="1">
    <citation type="journal article" date="2020" name="Nat. Food">
        <title>A phased Vanilla planifolia genome enables genetic improvement of flavour and production.</title>
        <authorList>
            <person name="Hasing T."/>
            <person name="Tang H."/>
            <person name="Brym M."/>
            <person name="Khazi F."/>
            <person name="Huang T."/>
            <person name="Chambers A.H."/>
        </authorList>
    </citation>
    <scope>NUCLEOTIDE SEQUENCE [LARGE SCALE GENOMIC DNA]</scope>
    <source>
        <tissue evidence="1">Leaf</tissue>
    </source>
</reference>
<evidence type="ECO:0000313" key="1">
    <source>
        <dbReference type="EMBL" id="KAG0489012.1"/>
    </source>
</evidence>